<dbReference type="RefSeq" id="WP_345622116.1">
    <property type="nucleotide sequence ID" value="NZ_BAABIG010000052.1"/>
</dbReference>
<evidence type="ECO:0000313" key="2">
    <source>
        <dbReference type="EMBL" id="GAA4811231.1"/>
    </source>
</evidence>
<comment type="caution">
    <text evidence="2">The sequence shown here is derived from an EMBL/GenBank/DDBJ whole genome shotgun (WGS) entry which is preliminary data.</text>
</comment>
<evidence type="ECO:0000313" key="3">
    <source>
        <dbReference type="Proteomes" id="UP001501265"/>
    </source>
</evidence>
<dbReference type="InterPro" id="IPR022062">
    <property type="entry name" value="DUF3618"/>
</dbReference>
<dbReference type="EMBL" id="BAABIG010000052">
    <property type="protein sequence ID" value="GAA4811231.1"/>
    <property type="molecule type" value="Genomic_DNA"/>
</dbReference>
<feature type="region of interest" description="Disordered" evidence="1">
    <location>
        <begin position="155"/>
        <end position="226"/>
    </location>
</feature>
<protein>
    <submittedName>
        <fullName evidence="2">DUF3618 domain-containing protein</fullName>
    </submittedName>
</protein>
<evidence type="ECO:0000256" key="1">
    <source>
        <dbReference type="SAM" id="MobiDB-lite"/>
    </source>
</evidence>
<keyword evidence="3" id="KW-1185">Reference proteome</keyword>
<dbReference type="Pfam" id="PF12277">
    <property type="entry name" value="DUF3618"/>
    <property type="match status" value="1"/>
</dbReference>
<accession>A0ABP9CIX8</accession>
<organism evidence="2 3">
    <name type="scientific">Streptomyces ziwulingensis</name>
    <dbReference type="NCBI Taxonomy" id="1045501"/>
    <lineage>
        <taxon>Bacteria</taxon>
        <taxon>Bacillati</taxon>
        <taxon>Actinomycetota</taxon>
        <taxon>Actinomycetes</taxon>
        <taxon>Kitasatosporales</taxon>
        <taxon>Streptomycetaceae</taxon>
        <taxon>Streptomyces</taxon>
    </lineage>
</organism>
<feature type="compositionally biased region" description="Basic and acidic residues" evidence="1">
    <location>
        <begin position="205"/>
        <end position="226"/>
    </location>
</feature>
<dbReference type="Proteomes" id="UP001501265">
    <property type="component" value="Unassembled WGS sequence"/>
</dbReference>
<proteinExistence type="predicted"/>
<name>A0ABP9CIX8_9ACTN</name>
<dbReference type="Gene3D" id="1.10.287.700">
    <property type="entry name" value="Helix hairpin bin"/>
    <property type="match status" value="1"/>
</dbReference>
<reference evidence="3" key="1">
    <citation type="journal article" date="2019" name="Int. J. Syst. Evol. Microbiol.">
        <title>The Global Catalogue of Microorganisms (GCM) 10K type strain sequencing project: providing services to taxonomists for standard genome sequencing and annotation.</title>
        <authorList>
            <consortium name="The Broad Institute Genomics Platform"/>
            <consortium name="The Broad Institute Genome Sequencing Center for Infectious Disease"/>
            <person name="Wu L."/>
            <person name="Ma J."/>
        </authorList>
    </citation>
    <scope>NUCLEOTIDE SEQUENCE [LARGE SCALE GENOMIC DNA]</scope>
    <source>
        <strain evidence="3">JCM 18081</strain>
    </source>
</reference>
<gene>
    <name evidence="2" type="ORF">GCM10023220_47680</name>
</gene>
<sequence length="226" mass="23552">MGTTPDELRTDVENRRAHLAHTVDRLAEKVTPRKVARRQAAAARSRLTGMKESVMGTARETTGGVTDTAQGVAAGAGQAAGSLAGTAKETTGQVGDALAQAPTQVKEQTKGSPLAAGVIAFGAGMLAAALLPPTKAEERASGVLREHAGEFVEPVKQQATRAAQEVKEELRQPAADAVENVKSTARDAARTTEDEARTAGQDTARGLRDVGQDTVREVRDQPGRTP</sequence>
<feature type="compositionally biased region" description="Basic and acidic residues" evidence="1">
    <location>
        <begin position="184"/>
        <end position="197"/>
    </location>
</feature>